<protein>
    <recommendedName>
        <fullName evidence="2">Cohesin domain-containing protein</fullName>
    </recommendedName>
</protein>
<dbReference type="Gene3D" id="2.60.40.680">
    <property type="match status" value="1"/>
</dbReference>
<evidence type="ECO:0000313" key="3">
    <source>
        <dbReference type="EMBL" id="OGG18185.1"/>
    </source>
</evidence>
<reference evidence="3 4" key="1">
    <citation type="journal article" date="2016" name="Nat. Commun.">
        <title>Thousands of microbial genomes shed light on interconnected biogeochemical processes in an aquifer system.</title>
        <authorList>
            <person name="Anantharaman K."/>
            <person name="Brown C.T."/>
            <person name="Hug L.A."/>
            <person name="Sharon I."/>
            <person name="Castelle C.J."/>
            <person name="Probst A.J."/>
            <person name="Thomas B.C."/>
            <person name="Singh A."/>
            <person name="Wilkins M.J."/>
            <person name="Karaoz U."/>
            <person name="Brodie E.L."/>
            <person name="Williams K.H."/>
            <person name="Hubbard S.S."/>
            <person name="Banfield J.F."/>
        </authorList>
    </citation>
    <scope>NUCLEOTIDE SEQUENCE [LARGE SCALE GENOMIC DNA]</scope>
</reference>
<organism evidence="3 4">
    <name type="scientific">Candidatus Gottesmanbacteria bacterium RIFCSPHIGHO2_02_FULL_39_14</name>
    <dbReference type="NCBI Taxonomy" id="1798383"/>
    <lineage>
        <taxon>Bacteria</taxon>
        <taxon>Candidatus Gottesmaniibacteriota</taxon>
    </lineage>
</organism>
<dbReference type="CDD" id="cd08547">
    <property type="entry name" value="Type_II_cohesin"/>
    <property type="match status" value="1"/>
</dbReference>
<dbReference type="STRING" id="1798383.A3D78_05395"/>
<dbReference type="Proteomes" id="UP000176253">
    <property type="component" value="Unassembled WGS sequence"/>
</dbReference>
<dbReference type="InterPro" id="IPR002102">
    <property type="entry name" value="Cohesin_dom"/>
</dbReference>
<dbReference type="InterPro" id="IPR008965">
    <property type="entry name" value="CBM2/CBM3_carb-bd_dom_sf"/>
</dbReference>
<dbReference type="SUPFAM" id="SSF49384">
    <property type="entry name" value="Carbohydrate-binding domain"/>
    <property type="match status" value="1"/>
</dbReference>
<evidence type="ECO:0000259" key="2">
    <source>
        <dbReference type="Pfam" id="PF00963"/>
    </source>
</evidence>
<feature type="transmembrane region" description="Helical" evidence="1">
    <location>
        <begin position="12"/>
        <end position="31"/>
    </location>
</feature>
<evidence type="ECO:0000313" key="4">
    <source>
        <dbReference type="Proteomes" id="UP000176253"/>
    </source>
</evidence>
<sequence length="184" mass="20155">MVRKSKQIRNNRTVIFIIAFFILGLAVSFIFQKLIKSKSDQDNIPKNAKLSLQSDKEKISAGEELTVTMTLDSNNSEVAAADFVVRFNPQYLKVVSVITGNFFNNYPINTTGSDHVRLSGVATFDGNTLILPKGSAPVGYIKFQALSNKGQAVISIDESKTIVATSGQDILDKKNINKLNISVI</sequence>
<comment type="caution">
    <text evidence="3">The sequence shown here is derived from an EMBL/GenBank/DDBJ whole genome shotgun (WGS) entry which is preliminary data.</text>
</comment>
<dbReference type="EMBL" id="MFJM01000019">
    <property type="protein sequence ID" value="OGG18185.1"/>
    <property type="molecule type" value="Genomic_DNA"/>
</dbReference>
<dbReference type="AlphaFoldDB" id="A0A1F6A0N4"/>
<dbReference type="GO" id="GO:0000272">
    <property type="term" value="P:polysaccharide catabolic process"/>
    <property type="evidence" value="ECO:0007669"/>
    <property type="project" value="InterPro"/>
</dbReference>
<keyword evidence="1" id="KW-0472">Membrane</keyword>
<keyword evidence="1" id="KW-0812">Transmembrane</keyword>
<feature type="domain" description="Cohesin" evidence="2">
    <location>
        <begin position="53"/>
        <end position="175"/>
    </location>
</feature>
<dbReference type="Pfam" id="PF00963">
    <property type="entry name" value="Cohesin"/>
    <property type="match status" value="1"/>
</dbReference>
<proteinExistence type="predicted"/>
<accession>A0A1F6A0N4</accession>
<gene>
    <name evidence="3" type="ORF">A3D78_05395</name>
</gene>
<name>A0A1F6A0N4_9BACT</name>
<keyword evidence="1" id="KW-1133">Transmembrane helix</keyword>
<dbReference type="GO" id="GO:0030246">
    <property type="term" value="F:carbohydrate binding"/>
    <property type="evidence" value="ECO:0007669"/>
    <property type="project" value="InterPro"/>
</dbReference>
<evidence type="ECO:0000256" key="1">
    <source>
        <dbReference type="SAM" id="Phobius"/>
    </source>
</evidence>